<accession>A0A399F0Q2</accession>
<proteinExistence type="predicted"/>
<name>A0A399F0Q2_9DEIN</name>
<reference evidence="1 2" key="1">
    <citation type="submission" date="2018-08" db="EMBL/GenBank/DDBJ databases">
        <title>Meiothermus roseus NBRC 110900 genome sequencing project.</title>
        <authorList>
            <person name="Da Costa M.S."/>
            <person name="Albuquerque L."/>
            <person name="Raposo P."/>
            <person name="Froufe H.J.C."/>
            <person name="Barroso C.S."/>
            <person name="Egas C."/>
        </authorList>
    </citation>
    <scope>NUCLEOTIDE SEQUENCE [LARGE SCALE GENOMIC DNA]</scope>
    <source>
        <strain evidence="1 2">NBRC 110900</strain>
    </source>
</reference>
<organism evidence="1 2">
    <name type="scientific">Calidithermus roseus</name>
    <dbReference type="NCBI Taxonomy" id="1644118"/>
    <lineage>
        <taxon>Bacteria</taxon>
        <taxon>Thermotogati</taxon>
        <taxon>Deinococcota</taxon>
        <taxon>Deinococci</taxon>
        <taxon>Thermales</taxon>
        <taxon>Thermaceae</taxon>
        <taxon>Calidithermus</taxon>
    </lineage>
</organism>
<keyword evidence="2" id="KW-1185">Reference proteome</keyword>
<evidence type="ECO:0000313" key="2">
    <source>
        <dbReference type="Proteomes" id="UP000265341"/>
    </source>
</evidence>
<evidence type="ECO:0000313" key="1">
    <source>
        <dbReference type="EMBL" id="RIH89848.1"/>
    </source>
</evidence>
<protein>
    <submittedName>
        <fullName evidence="1">Uncharacterized protein</fullName>
    </submittedName>
</protein>
<gene>
    <name evidence="1" type="ORF">Mrose_00073</name>
</gene>
<dbReference type="AlphaFoldDB" id="A0A399F0Q2"/>
<sequence>MAKVRQTQNAPNVTRGVWRTTYDPFVTFSRILLQFSGILKPDDPKAGFYG</sequence>
<comment type="caution">
    <text evidence="1">The sequence shown here is derived from an EMBL/GenBank/DDBJ whole genome shotgun (WGS) entry which is preliminary data.</text>
</comment>
<dbReference type="EMBL" id="QWLA01000001">
    <property type="protein sequence ID" value="RIH89848.1"/>
    <property type="molecule type" value="Genomic_DNA"/>
</dbReference>
<dbReference type="Proteomes" id="UP000265341">
    <property type="component" value="Unassembled WGS sequence"/>
</dbReference>